<sequence length="240" mass="27433">MMFISTSLYAQLPEEIQWKHLEKIYTPDSTQLVLKLNGKVLDGKYKIPFDEGGFALYTIKSGKITGDAFWYSTAGNVECKLRYKNGVRNGLKENYDRDGKVWLRQEFINGKQDGINEMYSGGQLSNKSEYKNNKKDGPQYSYSGDKVITETNYKDGLRDGLSKTYGLDGKVITEINYKADKQDGLTTMFAMGNKTMDFMFVDGKKHGIGHMYKPNGSVVFTNYFINGEKVSKDEYDKYRK</sequence>
<comment type="caution">
    <text evidence="2">The sequence shown here is derived from an EMBL/GenBank/DDBJ whole genome shotgun (WGS) entry which is preliminary data.</text>
</comment>
<dbReference type="Pfam" id="PF07661">
    <property type="entry name" value="MORN_2"/>
    <property type="match status" value="1"/>
</dbReference>
<evidence type="ECO:0000313" key="2">
    <source>
        <dbReference type="EMBL" id="TDG35644.1"/>
    </source>
</evidence>
<dbReference type="Gene3D" id="3.90.930.1">
    <property type="match status" value="1"/>
</dbReference>
<reference evidence="2 3" key="1">
    <citation type="submission" date="2019-02" db="EMBL/GenBank/DDBJ databases">
        <title>Pedobacter sp. nov., a novel speices isolated from soil of pinguins habitat in Antarcitica.</title>
        <authorList>
            <person name="He R.-H."/>
        </authorList>
    </citation>
    <scope>NUCLEOTIDE SEQUENCE [LARGE SCALE GENOMIC DNA]</scope>
    <source>
        <strain evidence="2 3">E01020</strain>
    </source>
</reference>
<dbReference type="InterPro" id="IPR011652">
    <property type="entry name" value="MORN_2"/>
</dbReference>
<dbReference type="OrthoDB" id="9785122at2"/>
<keyword evidence="1" id="KW-0677">Repeat</keyword>
<gene>
    <name evidence="2" type="ORF">EZJ43_13355</name>
</gene>
<dbReference type="AlphaFoldDB" id="A0A4R5MJ53"/>
<proteinExistence type="predicted"/>
<dbReference type="InterPro" id="IPR003409">
    <property type="entry name" value="MORN"/>
</dbReference>
<evidence type="ECO:0000313" key="3">
    <source>
        <dbReference type="Proteomes" id="UP000295668"/>
    </source>
</evidence>
<organism evidence="2 3">
    <name type="scientific">Pedobacter changchengzhani</name>
    <dbReference type="NCBI Taxonomy" id="2529274"/>
    <lineage>
        <taxon>Bacteria</taxon>
        <taxon>Pseudomonadati</taxon>
        <taxon>Bacteroidota</taxon>
        <taxon>Sphingobacteriia</taxon>
        <taxon>Sphingobacteriales</taxon>
        <taxon>Sphingobacteriaceae</taxon>
        <taxon>Pedobacter</taxon>
    </lineage>
</organism>
<dbReference type="SUPFAM" id="SSF82185">
    <property type="entry name" value="Histone H3 K4-specific methyltransferase SET7/9 N-terminal domain"/>
    <property type="match status" value="2"/>
</dbReference>
<name>A0A4R5MJ53_9SPHI</name>
<dbReference type="Pfam" id="PF02493">
    <property type="entry name" value="MORN"/>
    <property type="match status" value="1"/>
</dbReference>
<evidence type="ECO:0000256" key="1">
    <source>
        <dbReference type="ARBA" id="ARBA00022737"/>
    </source>
</evidence>
<keyword evidence="3" id="KW-1185">Reference proteome</keyword>
<dbReference type="Gene3D" id="2.20.110.10">
    <property type="entry name" value="Histone H3 K4-specific methyltransferase SET7/9 N-terminal domain"/>
    <property type="match status" value="1"/>
</dbReference>
<protein>
    <submittedName>
        <fullName evidence="2">Toxin-antitoxin system YwqK family antitoxin</fullName>
    </submittedName>
</protein>
<dbReference type="Proteomes" id="UP000295668">
    <property type="component" value="Unassembled WGS sequence"/>
</dbReference>
<dbReference type="EMBL" id="SJCY01000009">
    <property type="protein sequence ID" value="TDG35644.1"/>
    <property type="molecule type" value="Genomic_DNA"/>
</dbReference>
<accession>A0A4R5MJ53</accession>